<dbReference type="Pfam" id="PF08777">
    <property type="entry name" value="RRM_3"/>
    <property type="match status" value="1"/>
</dbReference>
<dbReference type="SUPFAM" id="SSF54427">
    <property type="entry name" value="NTF2-like"/>
    <property type="match status" value="1"/>
</dbReference>
<comment type="caution">
    <text evidence="6">The sequence shown here is derived from an EMBL/GenBank/DDBJ whole genome shotgun (WGS) entry which is preliminary data.</text>
</comment>
<dbReference type="CDD" id="cd00780">
    <property type="entry name" value="NTF2"/>
    <property type="match status" value="1"/>
</dbReference>
<dbReference type="Pfam" id="PF02136">
    <property type="entry name" value="NTF2"/>
    <property type="match status" value="1"/>
</dbReference>
<dbReference type="InterPro" id="IPR014886">
    <property type="entry name" value="La_xRRM"/>
</dbReference>
<dbReference type="SMART" id="SM00360">
    <property type="entry name" value="RRM"/>
    <property type="match status" value="1"/>
</dbReference>
<dbReference type="InterPro" id="IPR000504">
    <property type="entry name" value="RRM_dom"/>
</dbReference>
<organism evidence="6 7">
    <name type="scientific">Coemansia erecta</name>
    <dbReference type="NCBI Taxonomy" id="147472"/>
    <lineage>
        <taxon>Eukaryota</taxon>
        <taxon>Fungi</taxon>
        <taxon>Fungi incertae sedis</taxon>
        <taxon>Zoopagomycota</taxon>
        <taxon>Kickxellomycotina</taxon>
        <taxon>Kickxellomycetes</taxon>
        <taxon>Kickxellales</taxon>
        <taxon>Kickxellaceae</taxon>
        <taxon>Coemansia</taxon>
    </lineage>
</organism>
<dbReference type="GO" id="GO:0034517">
    <property type="term" value="P:ribophagy"/>
    <property type="evidence" value="ECO:0007669"/>
    <property type="project" value="TreeGrafter"/>
</dbReference>
<evidence type="ECO:0000256" key="3">
    <source>
        <dbReference type="SAM" id="MobiDB-lite"/>
    </source>
</evidence>
<feature type="region of interest" description="Disordered" evidence="3">
    <location>
        <begin position="250"/>
        <end position="301"/>
    </location>
</feature>
<feature type="region of interest" description="Disordered" evidence="3">
    <location>
        <begin position="1"/>
        <end position="26"/>
    </location>
</feature>
<dbReference type="GO" id="GO:0005829">
    <property type="term" value="C:cytosol"/>
    <property type="evidence" value="ECO:0007669"/>
    <property type="project" value="TreeGrafter"/>
</dbReference>
<dbReference type="GO" id="GO:1990861">
    <property type="term" value="C:Ubp3-Bre5 deubiquitination complex"/>
    <property type="evidence" value="ECO:0007669"/>
    <property type="project" value="TreeGrafter"/>
</dbReference>
<dbReference type="AlphaFoldDB" id="A0A9W8CTY9"/>
<feature type="compositionally biased region" description="Polar residues" evidence="3">
    <location>
        <begin position="453"/>
        <end position="463"/>
    </location>
</feature>
<dbReference type="OrthoDB" id="339151at2759"/>
<keyword evidence="1 2" id="KW-0694">RNA-binding</keyword>
<dbReference type="Gene3D" id="3.30.70.330">
    <property type="match status" value="1"/>
</dbReference>
<dbReference type="PANTHER" id="PTHR10693:SF20">
    <property type="entry name" value="AT27578P"/>
    <property type="match status" value="1"/>
</dbReference>
<keyword evidence="7" id="KW-1185">Reference proteome</keyword>
<feature type="domain" description="NTF2" evidence="5">
    <location>
        <begin position="34"/>
        <end position="151"/>
    </location>
</feature>
<dbReference type="InterPro" id="IPR012677">
    <property type="entry name" value="Nucleotide-bd_a/b_plait_sf"/>
</dbReference>
<evidence type="ECO:0000259" key="4">
    <source>
        <dbReference type="PROSITE" id="PS50102"/>
    </source>
</evidence>
<dbReference type="InterPro" id="IPR002075">
    <property type="entry name" value="NTF2_dom"/>
</dbReference>
<feature type="domain" description="RRM" evidence="4">
    <location>
        <begin position="367"/>
        <end position="438"/>
    </location>
</feature>
<feature type="compositionally biased region" description="Low complexity" evidence="3">
    <location>
        <begin position="472"/>
        <end position="495"/>
    </location>
</feature>
<dbReference type="PANTHER" id="PTHR10693">
    <property type="entry name" value="RAS GTPASE-ACTIVATING PROTEIN-BINDING PROTEIN"/>
    <property type="match status" value="1"/>
</dbReference>
<dbReference type="Proteomes" id="UP001149813">
    <property type="component" value="Unassembled WGS sequence"/>
</dbReference>
<name>A0A9W8CTY9_9FUNG</name>
<feature type="region of interest" description="Disordered" evidence="3">
    <location>
        <begin position="326"/>
        <end position="355"/>
    </location>
</feature>
<feature type="compositionally biased region" description="Low complexity" evidence="3">
    <location>
        <begin position="326"/>
        <end position="346"/>
    </location>
</feature>
<accession>A0A9W8CTY9</accession>
<evidence type="ECO:0000256" key="1">
    <source>
        <dbReference type="ARBA" id="ARBA00022884"/>
    </source>
</evidence>
<dbReference type="GO" id="GO:0016579">
    <property type="term" value="P:protein deubiquitination"/>
    <property type="evidence" value="ECO:0007669"/>
    <property type="project" value="TreeGrafter"/>
</dbReference>
<gene>
    <name evidence="6" type="ORF">LPJ53_002326</name>
</gene>
<evidence type="ECO:0000256" key="2">
    <source>
        <dbReference type="PROSITE-ProRule" id="PRU00176"/>
    </source>
</evidence>
<evidence type="ECO:0000313" key="7">
    <source>
        <dbReference type="Proteomes" id="UP001149813"/>
    </source>
</evidence>
<evidence type="ECO:0000313" key="6">
    <source>
        <dbReference type="EMBL" id="KAJ1723327.1"/>
    </source>
</evidence>
<dbReference type="CDD" id="cd00590">
    <property type="entry name" value="RRM_SF"/>
    <property type="match status" value="1"/>
</dbReference>
<reference evidence="6" key="1">
    <citation type="submission" date="2022-07" db="EMBL/GenBank/DDBJ databases">
        <title>Phylogenomic reconstructions and comparative analyses of Kickxellomycotina fungi.</title>
        <authorList>
            <person name="Reynolds N.K."/>
            <person name="Stajich J.E."/>
            <person name="Barry K."/>
            <person name="Grigoriev I.V."/>
            <person name="Crous P."/>
            <person name="Smith M.E."/>
        </authorList>
    </citation>
    <scope>NUCLEOTIDE SEQUENCE</scope>
    <source>
        <strain evidence="6">NBRC 32514</strain>
    </source>
</reference>
<dbReference type="Gene3D" id="3.10.450.50">
    <property type="match status" value="1"/>
</dbReference>
<dbReference type="PROSITE" id="PS50177">
    <property type="entry name" value="NTF2_DOMAIN"/>
    <property type="match status" value="1"/>
</dbReference>
<dbReference type="InterPro" id="IPR018222">
    <property type="entry name" value="Nuclear_transport_factor_2_euk"/>
</dbReference>
<evidence type="ECO:0000259" key="5">
    <source>
        <dbReference type="PROSITE" id="PS50177"/>
    </source>
</evidence>
<sequence length="502" mass="52568">MSAVTQQQQQHTTSNGTGHVSGSQEPKQVLTQEVGWLFAKEYYKFMNSDPEMLHEFYGKKSISICGVEGEPVPQAKGQQEIRNMISSNEFKGRKVLVTNVDALPAISGSIMVQVIGQMDTKDCEGYLRFVHTFLLAEQQGGYYIHNDILRYLNEDSEDRETTAVSEADPASAAAVPADAAPVENIKKDEKVDADDDLKLSAETAQAAVAAETTEPAAAVEAAAPAAEVKAAVAEALAENIVSEVVADVPKAETKPEAKPEPKPKTKAPKEKPAAAAAPADSAPKAEQKPAAPPKPTTWANLAANNTNKWNDSTIAKVDGTVAHAPATHASSGASSGAAAATSDPSSRVSTPAAGARESFRGIKNEALSVFIKNVPSGTPIMTIKNAFKKFGPVGYVDYATHKTTGVVEFSTEEGKQAALRAASINIGTNSVVIEQRRPRPQATGRRDGGAAKQQGSGTPSRNGSGDFERVGSSRGSRGRAPTASSANAGANANGARPRVAKQ</sequence>
<feature type="compositionally biased region" description="Low complexity" evidence="3">
    <location>
        <begin position="273"/>
        <end position="284"/>
    </location>
</feature>
<dbReference type="GO" id="GO:1990904">
    <property type="term" value="C:ribonucleoprotein complex"/>
    <property type="evidence" value="ECO:0007669"/>
    <property type="project" value="TreeGrafter"/>
</dbReference>
<feature type="region of interest" description="Disordered" evidence="3">
    <location>
        <begin position="430"/>
        <end position="502"/>
    </location>
</feature>
<dbReference type="GO" id="GO:0003729">
    <property type="term" value="F:mRNA binding"/>
    <property type="evidence" value="ECO:0007669"/>
    <property type="project" value="TreeGrafter"/>
</dbReference>
<proteinExistence type="predicted"/>
<dbReference type="InterPro" id="IPR039539">
    <property type="entry name" value="Ras_GTPase_bind_prot"/>
</dbReference>
<dbReference type="EMBL" id="JANBOJ010000071">
    <property type="protein sequence ID" value="KAJ1723327.1"/>
    <property type="molecule type" value="Genomic_DNA"/>
</dbReference>
<dbReference type="InterPro" id="IPR032710">
    <property type="entry name" value="NTF2-like_dom_sf"/>
</dbReference>
<dbReference type="PROSITE" id="PS50102">
    <property type="entry name" value="RRM"/>
    <property type="match status" value="1"/>
</dbReference>
<dbReference type="SUPFAM" id="SSF54928">
    <property type="entry name" value="RNA-binding domain, RBD"/>
    <property type="match status" value="1"/>
</dbReference>
<dbReference type="InterPro" id="IPR035979">
    <property type="entry name" value="RBD_domain_sf"/>
</dbReference>
<feature type="compositionally biased region" description="Basic and acidic residues" evidence="3">
    <location>
        <begin position="250"/>
        <end position="272"/>
    </location>
</feature>
<protein>
    <recommendedName>
        <fullName evidence="8">NTF2-domain-containing protein</fullName>
    </recommendedName>
</protein>
<evidence type="ECO:0008006" key="8">
    <source>
        <dbReference type="Google" id="ProtNLM"/>
    </source>
</evidence>